<feature type="chain" id="PRO_5038369804" evidence="4">
    <location>
        <begin position="36"/>
        <end position="353"/>
    </location>
</feature>
<evidence type="ECO:0000313" key="6">
    <source>
        <dbReference type="Proteomes" id="UP000294929"/>
    </source>
</evidence>
<comment type="caution">
    <text evidence="5">The sequence shown here is derived from an EMBL/GenBank/DDBJ whole genome shotgun (WGS) entry which is preliminary data.</text>
</comment>
<dbReference type="AlphaFoldDB" id="A0A4R5WFQ2"/>
<evidence type="ECO:0000313" key="5">
    <source>
        <dbReference type="EMBL" id="TDK89005.1"/>
    </source>
</evidence>
<sequence length="353" mass="36178">MSPARSTSRKTVFSQRHFTRLLALGAAITAVVALAGCATSTKSASSSPVPLRLGYLTRVTHAPALVGVNDGLFAHQLGSGVTFTAQPFSTGTEEITALLSGHLDAAYVGPNPAFNAWQKSNGKAIKIISGAASGGTSMVVQPGITSAQDLRGKTVADPALGGTQDVSLRDWLAKNGLKTDTQGGGDVSVKPTNPESAIVQQFVSKQIAGALDSAPFDVQMIRAGGVRLWSDPNTITVLVVRQDFLAEHPDAVAGLLRGQVQANDKIGADPTAAAQSANAALTKTLGKGLDPEVLAESFKETTFTNDPGVASLREQVSKAVAIGLLQPLNIDGLFDPAPLNAVLAASGKPAVAA</sequence>
<dbReference type="Proteomes" id="UP000294929">
    <property type="component" value="Unassembled WGS sequence"/>
</dbReference>
<keyword evidence="3 4" id="KW-0732">Signal</keyword>
<reference evidence="5 6" key="1">
    <citation type="submission" date="2019-01" db="EMBL/GenBank/DDBJ databases">
        <title>High-quality-draft genome sequences of five non-tuberculosis mycobacteriaceae isolated from a nosocomial environment.</title>
        <authorList>
            <person name="Tiago I."/>
            <person name="Alarico S."/>
            <person name="Pereira S.G."/>
            <person name="Coelho C."/>
            <person name="Maranha A."/>
            <person name="Empadinhas N."/>
        </authorList>
    </citation>
    <scope>NUCLEOTIDE SEQUENCE [LARGE SCALE GENOMIC DNA]</scope>
    <source>
        <strain evidence="5 6">24AIII</strain>
    </source>
</reference>
<dbReference type="PANTHER" id="PTHR30024:SF47">
    <property type="entry name" value="TAURINE-BINDING PERIPLASMIC PROTEIN"/>
    <property type="match status" value="1"/>
</dbReference>
<evidence type="ECO:0000256" key="3">
    <source>
        <dbReference type="ARBA" id="ARBA00022729"/>
    </source>
</evidence>
<name>A0A4R5WFQ2_MYCMU</name>
<proteinExistence type="inferred from homology"/>
<protein>
    <submittedName>
        <fullName evidence="5">Aliphatic sulfonate ABC transporter substrate-binding protein</fullName>
    </submittedName>
</protein>
<dbReference type="GO" id="GO:0042597">
    <property type="term" value="C:periplasmic space"/>
    <property type="evidence" value="ECO:0007669"/>
    <property type="project" value="UniProtKB-SubCell"/>
</dbReference>
<dbReference type="Gene3D" id="3.40.190.10">
    <property type="entry name" value="Periplasmic binding protein-like II"/>
    <property type="match status" value="2"/>
</dbReference>
<evidence type="ECO:0000256" key="1">
    <source>
        <dbReference type="ARBA" id="ARBA00004418"/>
    </source>
</evidence>
<dbReference type="EMBL" id="SDLO01000009">
    <property type="protein sequence ID" value="TDK89005.1"/>
    <property type="molecule type" value="Genomic_DNA"/>
</dbReference>
<organism evidence="5 6">
    <name type="scientific">Mycolicibacterium mucogenicum</name>
    <name type="common">Mycobacterium mucogenicum</name>
    <dbReference type="NCBI Taxonomy" id="56689"/>
    <lineage>
        <taxon>Bacteria</taxon>
        <taxon>Bacillati</taxon>
        <taxon>Actinomycetota</taxon>
        <taxon>Actinomycetes</taxon>
        <taxon>Mycobacteriales</taxon>
        <taxon>Mycobacteriaceae</taxon>
        <taxon>Mycolicibacterium</taxon>
    </lineage>
</organism>
<feature type="signal peptide" evidence="4">
    <location>
        <begin position="1"/>
        <end position="35"/>
    </location>
</feature>
<comment type="similarity">
    <text evidence="2">Belongs to the bacterial solute-binding protein SsuA/TauA family.</text>
</comment>
<evidence type="ECO:0000256" key="2">
    <source>
        <dbReference type="ARBA" id="ARBA00010742"/>
    </source>
</evidence>
<dbReference type="PANTHER" id="PTHR30024">
    <property type="entry name" value="ALIPHATIC SULFONATES-BINDING PROTEIN-RELATED"/>
    <property type="match status" value="1"/>
</dbReference>
<comment type="subcellular location">
    <subcellularLocation>
        <location evidence="1">Periplasm</location>
    </subcellularLocation>
</comment>
<dbReference type="SUPFAM" id="SSF53850">
    <property type="entry name" value="Periplasmic binding protein-like II"/>
    <property type="match status" value="1"/>
</dbReference>
<accession>A0A4R5WFQ2</accession>
<dbReference type="Pfam" id="PF13379">
    <property type="entry name" value="NMT1_2"/>
    <property type="match status" value="1"/>
</dbReference>
<gene>
    <name evidence="5" type="ORF">EUA03_12825</name>
</gene>
<evidence type="ECO:0000256" key="4">
    <source>
        <dbReference type="SAM" id="SignalP"/>
    </source>
</evidence>